<sequence>MNWGKGIVLFFVVFVTFVFTMVGICMKQDDIHLVTQNYYEEEIKYQEQIEKASNAAMLDQEVMVFDVGQKELLVDLEKGAKGTLWLFRPSDARLDQKISLEFDSPKQQTVSLRELKSGYWKVKLAWEVGGKAYYEEKKITL</sequence>
<accession>A0ABQ1UXF2</accession>
<dbReference type="Pfam" id="PF05751">
    <property type="entry name" value="FixH"/>
    <property type="match status" value="1"/>
</dbReference>
<keyword evidence="1" id="KW-0472">Membrane</keyword>
<organism evidence="2 3">
    <name type="scientific">Echinicola rosea</name>
    <dbReference type="NCBI Taxonomy" id="1807691"/>
    <lineage>
        <taxon>Bacteria</taxon>
        <taxon>Pseudomonadati</taxon>
        <taxon>Bacteroidota</taxon>
        <taxon>Cytophagia</taxon>
        <taxon>Cytophagales</taxon>
        <taxon>Cyclobacteriaceae</taxon>
        <taxon>Echinicola</taxon>
    </lineage>
</organism>
<dbReference type="Proteomes" id="UP000647339">
    <property type="component" value="Unassembled WGS sequence"/>
</dbReference>
<evidence type="ECO:0000256" key="1">
    <source>
        <dbReference type="SAM" id="Phobius"/>
    </source>
</evidence>
<proteinExistence type="predicted"/>
<feature type="transmembrane region" description="Helical" evidence="1">
    <location>
        <begin position="6"/>
        <end position="26"/>
    </location>
</feature>
<name>A0ABQ1UXF2_9BACT</name>
<evidence type="ECO:0000313" key="2">
    <source>
        <dbReference type="EMBL" id="GGF29523.1"/>
    </source>
</evidence>
<evidence type="ECO:0008006" key="4">
    <source>
        <dbReference type="Google" id="ProtNLM"/>
    </source>
</evidence>
<keyword evidence="1" id="KW-1133">Transmembrane helix</keyword>
<evidence type="ECO:0000313" key="3">
    <source>
        <dbReference type="Proteomes" id="UP000647339"/>
    </source>
</evidence>
<dbReference type="RefSeq" id="WP_137403180.1">
    <property type="nucleotide sequence ID" value="NZ_BMIU01000007.1"/>
</dbReference>
<dbReference type="EMBL" id="BMIU01000007">
    <property type="protein sequence ID" value="GGF29523.1"/>
    <property type="molecule type" value="Genomic_DNA"/>
</dbReference>
<gene>
    <name evidence="2" type="ORF">GCM10011339_17170</name>
</gene>
<reference evidence="3" key="1">
    <citation type="journal article" date="2019" name="Int. J. Syst. Evol. Microbiol.">
        <title>The Global Catalogue of Microorganisms (GCM) 10K type strain sequencing project: providing services to taxonomists for standard genome sequencing and annotation.</title>
        <authorList>
            <consortium name="The Broad Institute Genomics Platform"/>
            <consortium name="The Broad Institute Genome Sequencing Center for Infectious Disease"/>
            <person name="Wu L."/>
            <person name="Ma J."/>
        </authorList>
    </citation>
    <scope>NUCLEOTIDE SEQUENCE [LARGE SCALE GENOMIC DNA]</scope>
    <source>
        <strain evidence="3">CGMCC 1.15407</strain>
    </source>
</reference>
<protein>
    <recommendedName>
        <fullName evidence="4">Nitrogen fixation protein FixH</fullName>
    </recommendedName>
</protein>
<comment type="caution">
    <text evidence="2">The sequence shown here is derived from an EMBL/GenBank/DDBJ whole genome shotgun (WGS) entry which is preliminary data.</text>
</comment>
<keyword evidence="3" id="KW-1185">Reference proteome</keyword>
<dbReference type="InterPro" id="IPR008620">
    <property type="entry name" value="FixH"/>
</dbReference>
<keyword evidence="1" id="KW-0812">Transmembrane</keyword>